<feature type="domain" description="CHAT" evidence="1">
    <location>
        <begin position="67"/>
        <end position="336"/>
    </location>
</feature>
<comment type="caution">
    <text evidence="2">The sequence shown here is derived from an EMBL/GenBank/DDBJ whole genome shotgun (WGS) entry which is preliminary data.</text>
</comment>
<protein>
    <submittedName>
        <fullName evidence="2">CHAT domain-containing protein</fullName>
    </submittedName>
</protein>
<reference evidence="2 3" key="1">
    <citation type="submission" date="2018-12" db="EMBL/GenBank/DDBJ databases">
        <title>Genome Sequence of Candidatus Viridilinea halotolerans isolated from saline sulfide-rich spring.</title>
        <authorList>
            <person name="Grouzdev D.S."/>
            <person name="Burganskaya E.I."/>
            <person name="Krutkina M.S."/>
            <person name="Sukhacheva M.V."/>
            <person name="Gorlenko V.M."/>
        </authorList>
    </citation>
    <scope>NUCLEOTIDE SEQUENCE [LARGE SCALE GENOMIC DNA]</scope>
    <source>
        <strain evidence="2">Chok-6</strain>
    </source>
</reference>
<proteinExistence type="predicted"/>
<dbReference type="InterPro" id="IPR024983">
    <property type="entry name" value="CHAT_dom"/>
</dbReference>
<evidence type="ECO:0000313" key="3">
    <source>
        <dbReference type="Proteomes" id="UP000280307"/>
    </source>
</evidence>
<dbReference type="Pfam" id="PF13289">
    <property type="entry name" value="SIR2_2"/>
    <property type="match status" value="1"/>
</dbReference>
<dbReference type="EMBL" id="RSAS01000363">
    <property type="protein sequence ID" value="RRR72993.1"/>
    <property type="molecule type" value="Genomic_DNA"/>
</dbReference>
<evidence type="ECO:0000259" key="1">
    <source>
        <dbReference type="Pfam" id="PF12770"/>
    </source>
</evidence>
<sequence>MNSSQIFSHDLANLEMSLRRYDLTRYTVDLRFMRPSSDAENQPLHTTRPLVSIDFAALRACSLDPQAYGTLLSASLFADPALRAAFAQARGLAGDCPLRLRLAFDVGAPELHALRWELLHDPNDRLPLSLSSQVLFSRYLASDDWRAVYSRARGDLRALVVIAAPNDLDQFGLAPIDVHAERARAAACLGSIPSTILAGAGQATLTALVDTLREGVDLLYLVAHGALHEGSAHLWLEDAKGASTIISADELVMQMRMLPTCPRLALLISCQSAGNGCDDPLEALGPRLTEAGVPAVVAMQGNFSLQSAAIFAPRLMSELLRDGQIDRAVAVARSGLGSAHDAWMPVLFSRLKSGRLWYLPGFTGPRGFKRWPAITSSITKGRGTAILGPGLLEPILGTTRTIARHWADRFSFPLAPHEREALPQVAQFLAVTQDVNFPRDQFSRSLRQALVERYGGELTSSLCATGAATLNHLINEVGTRRCATITDEPHRVLAELPFRIYLTTNPDSLLEAALWAQGREPQVALCPWNDYIEQRLESYDDEPTEQRPLVYHLFGTLDEPESLVLTEDDYFDFLIGVTRHNHLIPHAVRMALADSALLFLGFALDDWNFRVLFRSLMRQEGRSRRSRYAHVGVQITPDEGRITAPEQARHYLESYFQGADISIYWGSSEEFVRELREQMQRLQEQ</sequence>
<dbReference type="AlphaFoldDB" id="A0A426U138"/>
<gene>
    <name evidence="2" type="ORF">EI684_09450</name>
</gene>
<accession>A0A426U138</accession>
<organism evidence="2 3">
    <name type="scientific">Candidatus Viridilinea halotolerans</name>
    <dbReference type="NCBI Taxonomy" id="2491704"/>
    <lineage>
        <taxon>Bacteria</taxon>
        <taxon>Bacillati</taxon>
        <taxon>Chloroflexota</taxon>
        <taxon>Chloroflexia</taxon>
        <taxon>Chloroflexales</taxon>
        <taxon>Chloroflexineae</taxon>
        <taxon>Oscillochloridaceae</taxon>
        <taxon>Candidatus Viridilinea</taxon>
    </lineage>
</organism>
<name>A0A426U138_9CHLR</name>
<evidence type="ECO:0000313" key="2">
    <source>
        <dbReference type="EMBL" id="RRR72993.1"/>
    </source>
</evidence>
<dbReference type="Pfam" id="PF12770">
    <property type="entry name" value="CHAT"/>
    <property type="match status" value="1"/>
</dbReference>
<dbReference type="Proteomes" id="UP000280307">
    <property type="component" value="Unassembled WGS sequence"/>
</dbReference>